<gene>
    <name evidence="8" type="ORF">GO986_01590</name>
</gene>
<dbReference type="Gene3D" id="3.40.109.10">
    <property type="entry name" value="NADH Oxidase"/>
    <property type="match status" value="1"/>
</dbReference>
<feature type="region of interest" description="Disordered" evidence="6">
    <location>
        <begin position="257"/>
        <end position="279"/>
    </location>
</feature>
<feature type="domain" description="Nitroreductase" evidence="7">
    <location>
        <begin position="35"/>
        <end position="175"/>
    </location>
</feature>
<comment type="caution">
    <text evidence="8">The sequence shown here is derived from an EMBL/GenBank/DDBJ whole genome shotgun (WGS) entry which is preliminary data.</text>
</comment>
<dbReference type="EMBL" id="WQLB01000002">
    <property type="protein sequence ID" value="MVN85456.1"/>
    <property type="molecule type" value="Genomic_DNA"/>
</dbReference>
<keyword evidence="9" id="KW-1185">Reference proteome</keyword>
<proteinExistence type="inferred from homology"/>
<dbReference type="Proteomes" id="UP000483286">
    <property type="component" value="Unassembled WGS sequence"/>
</dbReference>
<dbReference type="PANTHER" id="PTHR43425">
    <property type="entry name" value="OXYGEN-INSENSITIVE NADPH NITROREDUCTASE"/>
    <property type="match status" value="1"/>
</dbReference>
<dbReference type="Pfam" id="PF00881">
    <property type="entry name" value="Nitroreductase"/>
    <property type="match status" value="1"/>
</dbReference>
<dbReference type="AlphaFoldDB" id="A0A7C9LL79"/>
<dbReference type="InterPro" id="IPR016446">
    <property type="entry name" value="Flavin_OxRdtase_Frp"/>
</dbReference>
<reference evidence="8 9" key="1">
    <citation type="submission" date="2019-12" db="EMBL/GenBank/DDBJ databases">
        <title>Deinococcus sp. HMF7620 Genome sequencing and assembly.</title>
        <authorList>
            <person name="Kang H."/>
            <person name="Kim H."/>
            <person name="Joh K."/>
        </authorList>
    </citation>
    <scope>NUCLEOTIDE SEQUENCE [LARGE SCALE GENOMIC DNA]</scope>
    <source>
        <strain evidence="8 9">HMF7620</strain>
    </source>
</reference>
<dbReference type="GO" id="GO:0016491">
    <property type="term" value="F:oxidoreductase activity"/>
    <property type="evidence" value="ECO:0007669"/>
    <property type="project" value="UniProtKB-UniRule"/>
</dbReference>
<dbReference type="RefSeq" id="WP_157457483.1">
    <property type="nucleotide sequence ID" value="NZ_WQLB01000002.1"/>
</dbReference>
<evidence type="ECO:0000313" key="9">
    <source>
        <dbReference type="Proteomes" id="UP000483286"/>
    </source>
</evidence>
<dbReference type="PANTHER" id="PTHR43425:SF2">
    <property type="entry name" value="OXYGEN-INSENSITIVE NADPH NITROREDUCTASE"/>
    <property type="match status" value="1"/>
</dbReference>
<protein>
    <submittedName>
        <fullName evidence="8">NADPH-dependent oxidoreductase</fullName>
    </submittedName>
</protein>
<dbReference type="SUPFAM" id="SSF55469">
    <property type="entry name" value="FMN-dependent nitroreductase-like"/>
    <property type="match status" value="1"/>
</dbReference>
<dbReference type="PIRSF" id="PIRSF005426">
    <property type="entry name" value="Frp"/>
    <property type="match status" value="1"/>
</dbReference>
<dbReference type="InterPro" id="IPR029479">
    <property type="entry name" value="Nitroreductase"/>
</dbReference>
<organism evidence="8 9">
    <name type="scientific">Deinococcus arboris</name>
    <dbReference type="NCBI Taxonomy" id="2682977"/>
    <lineage>
        <taxon>Bacteria</taxon>
        <taxon>Thermotogati</taxon>
        <taxon>Deinococcota</taxon>
        <taxon>Deinococci</taxon>
        <taxon>Deinococcales</taxon>
        <taxon>Deinococcaceae</taxon>
        <taxon>Deinococcus</taxon>
    </lineage>
</organism>
<evidence type="ECO:0000256" key="4">
    <source>
        <dbReference type="ARBA" id="ARBA00023002"/>
    </source>
</evidence>
<accession>A0A7C9LL79</accession>
<evidence type="ECO:0000313" key="8">
    <source>
        <dbReference type="EMBL" id="MVN85456.1"/>
    </source>
</evidence>
<keyword evidence="4 5" id="KW-0560">Oxidoreductase</keyword>
<name>A0A7C9LL79_9DEIO</name>
<sequence>MSAPHPLTPEQVTAFYDAHRTVRLYRTQPDGSPLPLPEAHLEAILHAAQRAPTDATAQLYSLIRLTRPEVRAQAAALTNNAHLATASEAFVVCADVRRTARVLELSGRAAGHWPAVAVHFGLGDAVMAGTNLLTAAELLGYQGCWIGGVLNGLDGLLDLLKLPPGVLPFAALTLGLPAEAPPQRPRVPRPLVIHTDEYRDATPEQLQEAVAVMNPIAARGDKPGDWARLLGAYFGVGGGMEGREPHLVAALKRQGLWAGGEEEGTRRPAQPEPTGENAG</sequence>
<dbReference type="InterPro" id="IPR000415">
    <property type="entry name" value="Nitroreductase-like"/>
</dbReference>
<evidence type="ECO:0000256" key="6">
    <source>
        <dbReference type="SAM" id="MobiDB-lite"/>
    </source>
</evidence>
<evidence type="ECO:0000256" key="1">
    <source>
        <dbReference type="ARBA" id="ARBA00008366"/>
    </source>
</evidence>
<evidence type="ECO:0000256" key="3">
    <source>
        <dbReference type="ARBA" id="ARBA00022643"/>
    </source>
</evidence>
<evidence type="ECO:0000256" key="2">
    <source>
        <dbReference type="ARBA" id="ARBA00022630"/>
    </source>
</evidence>
<evidence type="ECO:0000259" key="7">
    <source>
        <dbReference type="Pfam" id="PF00881"/>
    </source>
</evidence>
<keyword evidence="5" id="KW-0521">NADP</keyword>
<comment type="similarity">
    <text evidence="1 5">Belongs to the flavin oxidoreductase frp family.</text>
</comment>
<evidence type="ECO:0000256" key="5">
    <source>
        <dbReference type="PIRNR" id="PIRNR005426"/>
    </source>
</evidence>
<keyword evidence="3 5" id="KW-0288">FMN</keyword>
<keyword evidence="2 5" id="KW-0285">Flavoprotein</keyword>